<keyword evidence="2" id="KW-0732">Signal</keyword>
<dbReference type="AlphaFoldDB" id="G7K472"/>
<gene>
    <name evidence="3" type="ordered locus">MTR_5g035650</name>
</gene>
<evidence type="ECO:0000313" key="3">
    <source>
        <dbReference type="EMBL" id="AES96317.1"/>
    </source>
</evidence>
<keyword evidence="5" id="KW-1185">Reference proteome</keyword>
<reference evidence="4" key="3">
    <citation type="submission" date="2015-04" db="UniProtKB">
        <authorList>
            <consortium name="EnsemblPlants"/>
        </authorList>
    </citation>
    <scope>IDENTIFICATION</scope>
    <source>
        <strain evidence="4">cv. Jemalong A17</strain>
    </source>
</reference>
<dbReference type="EnsemblPlants" id="AES96317">
    <property type="protein sequence ID" value="AES96317"/>
    <property type="gene ID" value="MTR_5g035650"/>
</dbReference>
<evidence type="ECO:0000313" key="4">
    <source>
        <dbReference type="EnsemblPlants" id="AES96317"/>
    </source>
</evidence>
<evidence type="ECO:0000313" key="5">
    <source>
        <dbReference type="Proteomes" id="UP000002051"/>
    </source>
</evidence>
<sequence>MALSLKFNVFVACLLVLIAVAAAQYGSGGSDYDANAPSASPRSLSYPTTIIVLLPFVLTFLAAKLNV</sequence>
<reference evidence="3 5" key="2">
    <citation type="journal article" date="2014" name="BMC Genomics">
        <title>An improved genome release (version Mt4.0) for the model legume Medicago truncatula.</title>
        <authorList>
            <person name="Tang H."/>
            <person name="Krishnakumar V."/>
            <person name="Bidwell S."/>
            <person name="Rosen B."/>
            <person name="Chan A."/>
            <person name="Zhou S."/>
            <person name="Gentzbittel L."/>
            <person name="Childs K.L."/>
            <person name="Yandell M."/>
            <person name="Gundlach H."/>
            <person name="Mayer K.F."/>
            <person name="Schwartz D.C."/>
            <person name="Town C.D."/>
        </authorList>
    </citation>
    <scope>GENOME REANNOTATION</scope>
    <source>
        <strain evidence="4 5">cv. Jemalong A17</strain>
    </source>
</reference>
<dbReference type="Proteomes" id="UP000002051">
    <property type="component" value="Chromosome 5"/>
</dbReference>
<reference evidence="3 5" key="1">
    <citation type="journal article" date="2011" name="Nature">
        <title>The Medicago genome provides insight into the evolution of rhizobial symbioses.</title>
        <authorList>
            <person name="Young N.D."/>
            <person name="Debelle F."/>
            <person name="Oldroyd G.E."/>
            <person name="Geurts R."/>
            <person name="Cannon S.B."/>
            <person name="Udvardi M.K."/>
            <person name="Benedito V.A."/>
            <person name="Mayer K.F."/>
            <person name="Gouzy J."/>
            <person name="Schoof H."/>
            <person name="Van de Peer Y."/>
            <person name="Proost S."/>
            <person name="Cook D.R."/>
            <person name="Meyers B.C."/>
            <person name="Spannagl M."/>
            <person name="Cheung F."/>
            <person name="De Mita S."/>
            <person name="Krishnakumar V."/>
            <person name="Gundlach H."/>
            <person name="Zhou S."/>
            <person name="Mudge J."/>
            <person name="Bharti A.K."/>
            <person name="Murray J.D."/>
            <person name="Naoumkina M.A."/>
            <person name="Rosen B."/>
            <person name="Silverstein K.A."/>
            <person name="Tang H."/>
            <person name="Rombauts S."/>
            <person name="Zhao P.X."/>
            <person name="Zhou P."/>
            <person name="Barbe V."/>
            <person name="Bardou P."/>
            <person name="Bechner M."/>
            <person name="Bellec A."/>
            <person name="Berger A."/>
            <person name="Berges H."/>
            <person name="Bidwell S."/>
            <person name="Bisseling T."/>
            <person name="Choisne N."/>
            <person name="Couloux A."/>
            <person name="Denny R."/>
            <person name="Deshpande S."/>
            <person name="Dai X."/>
            <person name="Doyle J.J."/>
            <person name="Dudez A.M."/>
            <person name="Farmer A.D."/>
            <person name="Fouteau S."/>
            <person name="Franken C."/>
            <person name="Gibelin C."/>
            <person name="Gish J."/>
            <person name="Goldstein S."/>
            <person name="Gonzalez A.J."/>
            <person name="Green P.J."/>
            <person name="Hallab A."/>
            <person name="Hartog M."/>
            <person name="Hua A."/>
            <person name="Humphray S.J."/>
            <person name="Jeong D.H."/>
            <person name="Jing Y."/>
            <person name="Jocker A."/>
            <person name="Kenton S.M."/>
            <person name="Kim D.J."/>
            <person name="Klee K."/>
            <person name="Lai H."/>
            <person name="Lang C."/>
            <person name="Lin S."/>
            <person name="Macmil S.L."/>
            <person name="Magdelenat G."/>
            <person name="Matthews L."/>
            <person name="McCorrison J."/>
            <person name="Monaghan E.L."/>
            <person name="Mun J.H."/>
            <person name="Najar F.Z."/>
            <person name="Nicholson C."/>
            <person name="Noirot C."/>
            <person name="O'Bleness M."/>
            <person name="Paule C.R."/>
            <person name="Poulain J."/>
            <person name="Prion F."/>
            <person name="Qin B."/>
            <person name="Qu C."/>
            <person name="Retzel E.F."/>
            <person name="Riddle C."/>
            <person name="Sallet E."/>
            <person name="Samain S."/>
            <person name="Samson N."/>
            <person name="Sanders I."/>
            <person name="Saurat O."/>
            <person name="Scarpelli C."/>
            <person name="Schiex T."/>
            <person name="Segurens B."/>
            <person name="Severin A.J."/>
            <person name="Sherrier D.J."/>
            <person name="Shi R."/>
            <person name="Sims S."/>
            <person name="Singer S.R."/>
            <person name="Sinharoy S."/>
            <person name="Sterck L."/>
            <person name="Viollet A."/>
            <person name="Wang B.B."/>
            <person name="Wang K."/>
            <person name="Wang M."/>
            <person name="Wang X."/>
            <person name="Warfsmann J."/>
            <person name="Weissenbach J."/>
            <person name="White D.D."/>
            <person name="White J.D."/>
            <person name="Wiley G.B."/>
            <person name="Wincker P."/>
            <person name="Xing Y."/>
            <person name="Yang L."/>
            <person name="Yao Z."/>
            <person name="Ying F."/>
            <person name="Zhai J."/>
            <person name="Zhou L."/>
            <person name="Zuber A."/>
            <person name="Denarie J."/>
            <person name="Dixon R.A."/>
            <person name="May G.D."/>
            <person name="Schwartz D.C."/>
            <person name="Rogers J."/>
            <person name="Quetier F."/>
            <person name="Town C.D."/>
            <person name="Roe B.A."/>
        </authorList>
    </citation>
    <scope>NUCLEOTIDE SEQUENCE [LARGE SCALE GENOMIC DNA]</scope>
    <source>
        <strain evidence="3">A17</strain>
        <strain evidence="4 5">cv. Jemalong A17</strain>
    </source>
</reference>
<dbReference type="EMBL" id="CM001221">
    <property type="protein sequence ID" value="AES96317.1"/>
    <property type="molecule type" value="Genomic_DNA"/>
</dbReference>
<feature type="chain" id="PRO_5014573333" evidence="2">
    <location>
        <begin position="24"/>
        <end position="67"/>
    </location>
</feature>
<protein>
    <submittedName>
        <fullName evidence="3">Transmembrane protein, putative</fullName>
    </submittedName>
</protein>
<feature type="signal peptide" evidence="2">
    <location>
        <begin position="1"/>
        <end position="23"/>
    </location>
</feature>
<organism evidence="3 5">
    <name type="scientific">Medicago truncatula</name>
    <name type="common">Barrel medic</name>
    <name type="synonym">Medicago tribuloides</name>
    <dbReference type="NCBI Taxonomy" id="3880"/>
    <lineage>
        <taxon>Eukaryota</taxon>
        <taxon>Viridiplantae</taxon>
        <taxon>Streptophyta</taxon>
        <taxon>Embryophyta</taxon>
        <taxon>Tracheophyta</taxon>
        <taxon>Spermatophyta</taxon>
        <taxon>Magnoliopsida</taxon>
        <taxon>eudicotyledons</taxon>
        <taxon>Gunneridae</taxon>
        <taxon>Pentapetalae</taxon>
        <taxon>rosids</taxon>
        <taxon>fabids</taxon>
        <taxon>Fabales</taxon>
        <taxon>Fabaceae</taxon>
        <taxon>Papilionoideae</taxon>
        <taxon>50 kb inversion clade</taxon>
        <taxon>NPAAA clade</taxon>
        <taxon>Hologalegina</taxon>
        <taxon>IRL clade</taxon>
        <taxon>Trifolieae</taxon>
        <taxon>Medicago</taxon>
    </lineage>
</organism>
<dbReference type="PaxDb" id="3880-AES96317"/>
<accession>G7K472</accession>
<evidence type="ECO:0000256" key="2">
    <source>
        <dbReference type="SAM" id="SignalP"/>
    </source>
</evidence>
<name>G7K472_MEDTR</name>
<keyword evidence="1 3" id="KW-0812">Transmembrane</keyword>
<feature type="transmembrane region" description="Helical" evidence="1">
    <location>
        <begin position="44"/>
        <end position="63"/>
    </location>
</feature>
<dbReference type="HOGENOM" id="CLU_2692698_0_0_1"/>
<keyword evidence="1" id="KW-0472">Membrane</keyword>
<keyword evidence="1" id="KW-1133">Transmembrane helix</keyword>
<proteinExistence type="predicted"/>
<evidence type="ECO:0000256" key="1">
    <source>
        <dbReference type="SAM" id="Phobius"/>
    </source>
</evidence>